<keyword evidence="11" id="KW-0927">Auxin signaling pathway</keyword>
<dbReference type="EMBL" id="CM001219">
    <property type="protein sequence ID" value="AES73894.1"/>
    <property type="molecule type" value="Genomic_DNA"/>
</dbReference>
<evidence type="ECO:0000313" key="17">
    <source>
        <dbReference type="EnsemblPlants" id="AES73894"/>
    </source>
</evidence>
<reference evidence="16 18" key="2">
    <citation type="journal article" date="2014" name="BMC Genomics">
        <title>An improved genome release (version Mt4.0) for the model legume Medicago truncatula.</title>
        <authorList>
            <person name="Tang H."/>
            <person name="Krishnakumar V."/>
            <person name="Bidwell S."/>
            <person name="Rosen B."/>
            <person name="Chan A."/>
            <person name="Zhou S."/>
            <person name="Gentzbittel L."/>
            <person name="Childs K.L."/>
            <person name="Yandell M."/>
            <person name="Gundlach H."/>
            <person name="Mayer K.F."/>
            <person name="Schwartz D.C."/>
            <person name="Town C.D."/>
        </authorList>
    </citation>
    <scope>GENOME REANNOTATION</scope>
    <source>
        <strain evidence="17 18">cv. Jemalong A17</strain>
    </source>
</reference>
<dbReference type="GO" id="GO:0009734">
    <property type="term" value="P:auxin-activated signaling pathway"/>
    <property type="evidence" value="ECO:0007669"/>
    <property type="project" value="UniProtKB-KW"/>
</dbReference>
<reference evidence="17" key="3">
    <citation type="submission" date="2015-04" db="UniProtKB">
        <authorList>
            <consortium name="EnsemblPlants"/>
        </authorList>
    </citation>
    <scope>IDENTIFICATION</scope>
    <source>
        <strain evidence="17">cv. Jemalong A17</strain>
    </source>
</reference>
<comment type="subcellular location">
    <subcellularLocation>
        <location evidence="2">Cell membrane</location>
    </subcellularLocation>
    <subcellularLocation>
        <location evidence="1">Endomembrane system</location>
        <topology evidence="1">Multi-pass membrane protein</topology>
    </subcellularLocation>
</comment>
<dbReference type="Proteomes" id="UP000002051">
    <property type="component" value="Chromosome 3"/>
</dbReference>
<gene>
    <name evidence="16" type="ordered locus">MTR_3g110430</name>
</gene>
<evidence type="ECO:0000313" key="16">
    <source>
        <dbReference type="EMBL" id="AES73894.1"/>
    </source>
</evidence>
<dbReference type="PANTHER" id="PTHR48017">
    <property type="entry name" value="OS05G0424000 PROTEIN-RELATED"/>
    <property type="match status" value="1"/>
</dbReference>
<feature type="region of interest" description="Disordered" evidence="13">
    <location>
        <begin position="1"/>
        <end position="26"/>
    </location>
</feature>
<evidence type="ECO:0000256" key="12">
    <source>
        <dbReference type="ARBA" id="ARBA00045588"/>
    </source>
</evidence>
<keyword evidence="5" id="KW-1003">Cell membrane</keyword>
<evidence type="ECO:0000256" key="3">
    <source>
        <dbReference type="ARBA" id="ARBA00005590"/>
    </source>
</evidence>
<evidence type="ECO:0000256" key="10">
    <source>
        <dbReference type="ARBA" id="ARBA00023136"/>
    </source>
</evidence>
<dbReference type="GO" id="GO:0016020">
    <property type="term" value="C:membrane"/>
    <property type="evidence" value="ECO:0000318"/>
    <property type="project" value="GO_Central"/>
</dbReference>
<dbReference type="GO" id="GO:0015293">
    <property type="term" value="F:symporter activity"/>
    <property type="evidence" value="ECO:0007669"/>
    <property type="project" value="UniProtKB-KW"/>
</dbReference>
<evidence type="ECO:0000256" key="1">
    <source>
        <dbReference type="ARBA" id="ARBA00004127"/>
    </source>
</evidence>
<dbReference type="PaxDb" id="3880-AES73894"/>
<keyword evidence="10 14" id="KW-0472">Membrane</keyword>
<evidence type="ECO:0000259" key="15">
    <source>
        <dbReference type="Pfam" id="PF01490"/>
    </source>
</evidence>
<feature type="transmembrane region" description="Helical" evidence="14">
    <location>
        <begin position="468"/>
        <end position="492"/>
    </location>
</feature>
<dbReference type="InterPro" id="IPR013057">
    <property type="entry name" value="AA_transpt_TM"/>
</dbReference>
<feature type="transmembrane region" description="Helical" evidence="14">
    <location>
        <begin position="66"/>
        <end position="88"/>
    </location>
</feature>
<evidence type="ECO:0000256" key="6">
    <source>
        <dbReference type="ARBA" id="ARBA00022692"/>
    </source>
</evidence>
<protein>
    <submittedName>
        <fullName evidence="16">Transmembrane amino acid transporter family protein</fullName>
    </submittedName>
</protein>
<keyword evidence="18" id="KW-1185">Reference proteome</keyword>
<keyword evidence="7" id="KW-0769">Symport</keyword>
<dbReference type="OMA" id="YMEAVRI"/>
<dbReference type="GO" id="GO:0012505">
    <property type="term" value="C:endomembrane system"/>
    <property type="evidence" value="ECO:0007669"/>
    <property type="project" value="UniProtKB-SubCell"/>
</dbReference>
<feature type="transmembrane region" description="Helical" evidence="14">
    <location>
        <begin position="436"/>
        <end position="456"/>
    </location>
</feature>
<dbReference type="GO" id="GO:0005886">
    <property type="term" value="C:plasma membrane"/>
    <property type="evidence" value="ECO:0007669"/>
    <property type="project" value="UniProtKB-SubCell"/>
</dbReference>
<feature type="transmembrane region" description="Helical" evidence="14">
    <location>
        <begin position="348"/>
        <end position="369"/>
    </location>
</feature>
<proteinExistence type="inferred from homology"/>
<dbReference type="AlphaFoldDB" id="G7J3I7"/>
<evidence type="ECO:0000256" key="7">
    <source>
        <dbReference type="ARBA" id="ARBA00022847"/>
    </source>
</evidence>
<evidence type="ECO:0000256" key="13">
    <source>
        <dbReference type="SAM" id="MobiDB-lite"/>
    </source>
</evidence>
<dbReference type="EnsemblPlants" id="AES73894">
    <property type="protein sequence ID" value="AES73894"/>
    <property type="gene ID" value="MTR_3g110430"/>
</dbReference>
<dbReference type="GO" id="GO:0015179">
    <property type="term" value="F:L-amino acid transmembrane transporter activity"/>
    <property type="evidence" value="ECO:0000318"/>
    <property type="project" value="GO_Central"/>
</dbReference>
<feature type="transmembrane region" description="Helical" evidence="14">
    <location>
        <begin position="308"/>
        <end position="328"/>
    </location>
</feature>
<dbReference type="STRING" id="3880.G7J3I7"/>
<dbReference type="HOGENOM" id="CLU_031247_4_1_1"/>
<name>G7J3I7_MEDTR</name>
<accession>G7J3I7</accession>
<dbReference type="Pfam" id="PF01490">
    <property type="entry name" value="Aa_trans"/>
    <property type="match status" value="1"/>
</dbReference>
<evidence type="ECO:0000256" key="4">
    <source>
        <dbReference type="ARBA" id="ARBA00022448"/>
    </source>
</evidence>
<comment type="function">
    <text evidence="12">Carrier protein involved in proton-driven auxin influx. Mediates the formation of auxin gradient from developing leaves (site of auxin biosynthesis) to tips by contributing to the loading of auxin in vascular tissues and facilitating acropetal (base to tip) auxin transport within inner tissues of the root apex, and basipetal (tip to base) auxin transport within outer tissues of the root apex. May be involved in lateral roots and nodules formation.</text>
</comment>
<keyword evidence="4" id="KW-0813">Transport</keyword>
<dbReference type="eggNOG" id="KOG1303">
    <property type="taxonomic scope" value="Eukaryota"/>
</dbReference>
<organism evidence="16 18">
    <name type="scientific">Medicago truncatula</name>
    <name type="common">Barrel medic</name>
    <name type="synonym">Medicago tribuloides</name>
    <dbReference type="NCBI Taxonomy" id="3880"/>
    <lineage>
        <taxon>Eukaryota</taxon>
        <taxon>Viridiplantae</taxon>
        <taxon>Streptophyta</taxon>
        <taxon>Embryophyta</taxon>
        <taxon>Tracheophyta</taxon>
        <taxon>Spermatophyta</taxon>
        <taxon>Magnoliopsida</taxon>
        <taxon>eudicotyledons</taxon>
        <taxon>Gunneridae</taxon>
        <taxon>Pentapetalae</taxon>
        <taxon>rosids</taxon>
        <taxon>fabids</taxon>
        <taxon>Fabales</taxon>
        <taxon>Fabaceae</taxon>
        <taxon>Papilionoideae</taxon>
        <taxon>50 kb inversion clade</taxon>
        <taxon>NPAAA clade</taxon>
        <taxon>Hologalegina</taxon>
        <taxon>IRL clade</taxon>
        <taxon>Trifolieae</taxon>
        <taxon>Medicago</taxon>
    </lineage>
</organism>
<feature type="domain" description="Amino acid transporter transmembrane" evidence="15">
    <location>
        <begin position="63"/>
        <end position="492"/>
    </location>
</feature>
<dbReference type="GO" id="GO:0003333">
    <property type="term" value="P:amino acid transmembrane transport"/>
    <property type="evidence" value="ECO:0000318"/>
    <property type="project" value="GO_Central"/>
</dbReference>
<evidence type="ECO:0000256" key="8">
    <source>
        <dbReference type="ARBA" id="ARBA00022970"/>
    </source>
</evidence>
<feature type="transmembrane region" description="Helical" evidence="14">
    <location>
        <begin position="94"/>
        <end position="116"/>
    </location>
</feature>
<feature type="transmembrane region" description="Helical" evidence="14">
    <location>
        <begin position="219"/>
        <end position="245"/>
    </location>
</feature>
<evidence type="ECO:0000256" key="9">
    <source>
        <dbReference type="ARBA" id="ARBA00022989"/>
    </source>
</evidence>
<evidence type="ECO:0000256" key="2">
    <source>
        <dbReference type="ARBA" id="ARBA00004236"/>
    </source>
</evidence>
<keyword evidence="9 14" id="KW-1133">Transmembrane helix</keyword>
<evidence type="ECO:0000256" key="11">
    <source>
        <dbReference type="ARBA" id="ARBA00023294"/>
    </source>
</evidence>
<sequence length="506" mass="55824">MRELNTNQAQQLNPETNHLPTTDHHHCQSTCVNTHHSCKNKTRGNQKRVNHPFADPKPDLKKRRTVWTASAHIINAVIGTGVLSLPWAMSQMGWGLGISCIFIFAGVTLYTSNLLADCYRSPDPVTGKRNTTYMEAVKTHLGGKQHVFCGLVQYGNLAGFTIGFIITTSTSIVTILKNNCFRKNGFEAPCRFSNNPYMIGIGIIEIILSQIPNFHKLSVLSIIAASMAFGYASIGVGLSLTTVIQGNVKSTSFSGSNKGRSSADIAWNILVAIGDIALASAYTQIAVDIQDSLKSSPPENKVMKRANMIGIFTMTIFFLLNACAGYAAFGSNTPGNILMSSGFHKPFWLLELANVFIIVHLLGAFQVIVQPLFRIVEMLAAQKWPDSSFITREIPMKIGQIKYTINLFRLVWRTTFVVVVTVLAMAMPFFNDMIALLGALGFWPSVVYFPVEMYIVRQKIRKGTFRWFGLQTLSLFCLLVSLAAAIGAIHGLSQAIGKYKPFMYKA</sequence>
<comment type="similarity">
    <text evidence="3">Belongs to the amino acid/polyamine transporter 2 family. Amino acid/auxin permease (AAAP) (TC 2.A.18.1) subfamily.</text>
</comment>
<evidence type="ECO:0000256" key="14">
    <source>
        <dbReference type="SAM" id="Phobius"/>
    </source>
</evidence>
<keyword evidence="6 14" id="KW-0812">Transmembrane</keyword>
<reference evidence="16 18" key="1">
    <citation type="journal article" date="2011" name="Nature">
        <title>The Medicago genome provides insight into the evolution of rhizobial symbioses.</title>
        <authorList>
            <person name="Young N.D."/>
            <person name="Debelle F."/>
            <person name="Oldroyd G.E."/>
            <person name="Geurts R."/>
            <person name="Cannon S.B."/>
            <person name="Udvardi M.K."/>
            <person name="Benedito V.A."/>
            <person name="Mayer K.F."/>
            <person name="Gouzy J."/>
            <person name="Schoof H."/>
            <person name="Van de Peer Y."/>
            <person name="Proost S."/>
            <person name="Cook D.R."/>
            <person name="Meyers B.C."/>
            <person name="Spannagl M."/>
            <person name="Cheung F."/>
            <person name="De Mita S."/>
            <person name="Krishnakumar V."/>
            <person name="Gundlach H."/>
            <person name="Zhou S."/>
            <person name="Mudge J."/>
            <person name="Bharti A.K."/>
            <person name="Murray J.D."/>
            <person name="Naoumkina M.A."/>
            <person name="Rosen B."/>
            <person name="Silverstein K.A."/>
            <person name="Tang H."/>
            <person name="Rombauts S."/>
            <person name="Zhao P.X."/>
            <person name="Zhou P."/>
            <person name="Barbe V."/>
            <person name="Bardou P."/>
            <person name="Bechner M."/>
            <person name="Bellec A."/>
            <person name="Berger A."/>
            <person name="Berges H."/>
            <person name="Bidwell S."/>
            <person name="Bisseling T."/>
            <person name="Choisne N."/>
            <person name="Couloux A."/>
            <person name="Denny R."/>
            <person name="Deshpande S."/>
            <person name="Dai X."/>
            <person name="Doyle J.J."/>
            <person name="Dudez A.M."/>
            <person name="Farmer A.D."/>
            <person name="Fouteau S."/>
            <person name="Franken C."/>
            <person name="Gibelin C."/>
            <person name="Gish J."/>
            <person name="Goldstein S."/>
            <person name="Gonzalez A.J."/>
            <person name="Green P.J."/>
            <person name="Hallab A."/>
            <person name="Hartog M."/>
            <person name="Hua A."/>
            <person name="Humphray S.J."/>
            <person name="Jeong D.H."/>
            <person name="Jing Y."/>
            <person name="Jocker A."/>
            <person name="Kenton S.M."/>
            <person name="Kim D.J."/>
            <person name="Klee K."/>
            <person name="Lai H."/>
            <person name="Lang C."/>
            <person name="Lin S."/>
            <person name="Macmil S.L."/>
            <person name="Magdelenat G."/>
            <person name="Matthews L."/>
            <person name="McCorrison J."/>
            <person name="Monaghan E.L."/>
            <person name="Mun J.H."/>
            <person name="Najar F.Z."/>
            <person name="Nicholson C."/>
            <person name="Noirot C."/>
            <person name="O'Bleness M."/>
            <person name="Paule C.R."/>
            <person name="Poulain J."/>
            <person name="Prion F."/>
            <person name="Qin B."/>
            <person name="Qu C."/>
            <person name="Retzel E.F."/>
            <person name="Riddle C."/>
            <person name="Sallet E."/>
            <person name="Samain S."/>
            <person name="Samson N."/>
            <person name="Sanders I."/>
            <person name="Saurat O."/>
            <person name="Scarpelli C."/>
            <person name="Schiex T."/>
            <person name="Segurens B."/>
            <person name="Severin A.J."/>
            <person name="Sherrier D.J."/>
            <person name="Shi R."/>
            <person name="Sims S."/>
            <person name="Singer S.R."/>
            <person name="Sinharoy S."/>
            <person name="Sterck L."/>
            <person name="Viollet A."/>
            <person name="Wang B.B."/>
            <person name="Wang K."/>
            <person name="Wang M."/>
            <person name="Wang X."/>
            <person name="Warfsmann J."/>
            <person name="Weissenbach J."/>
            <person name="White D.D."/>
            <person name="White J.D."/>
            <person name="Wiley G.B."/>
            <person name="Wincker P."/>
            <person name="Xing Y."/>
            <person name="Yang L."/>
            <person name="Yao Z."/>
            <person name="Ying F."/>
            <person name="Zhai J."/>
            <person name="Zhou L."/>
            <person name="Zuber A."/>
            <person name="Denarie J."/>
            <person name="Dixon R.A."/>
            <person name="May G.D."/>
            <person name="Schwartz D.C."/>
            <person name="Rogers J."/>
            <person name="Quetier F."/>
            <person name="Town C.D."/>
            <person name="Roe B.A."/>
        </authorList>
    </citation>
    <scope>NUCLEOTIDE SEQUENCE [LARGE SCALE GENOMIC DNA]</scope>
    <source>
        <strain evidence="16">A17</strain>
        <strain evidence="17 18">cv. Jemalong A17</strain>
    </source>
</reference>
<keyword evidence="8" id="KW-0029">Amino-acid transport</keyword>
<evidence type="ECO:0000313" key="18">
    <source>
        <dbReference type="Proteomes" id="UP000002051"/>
    </source>
</evidence>
<feature type="compositionally biased region" description="Polar residues" evidence="13">
    <location>
        <begin position="1"/>
        <end position="20"/>
    </location>
</feature>
<feature type="transmembrane region" description="Helical" evidence="14">
    <location>
        <begin position="410"/>
        <end position="430"/>
    </location>
</feature>
<evidence type="ECO:0000256" key="5">
    <source>
        <dbReference type="ARBA" id="ARBA00022475"/>
    </source>
</evidence>